<evidence type="ECO:0000256" key="10">
    <source>
        <dbReference type="ARBA" id="ARBA00023136"/>
    </source>
</evidence>
<feature type="transmembrane region" description="Helical" evidence="11">
    <location>
        <begin position="111"/>
        <end position="134"/>
    </location>
</feature>
<dbReference type="EC" id="3.4.24.-" evidence="11"/>
<evidence type="ECO:0000256" key="3">
    <source>
        <dbReference type="ARBA" id="ARBA00007931"/>
    </source>
</evidence>
<keyword evidence="6 11" id="KW-0378">Hydrolase</keyword>
<dbReference type="GO" id="GO:0006508">
    <property type="term" value="P:proteolysis"/>
    <property type="evidence" value="ECO:0007669"/>
    <property type="project" value="UniProtKB-KW"/>
</dbReference>
<dbReference type="PANTHER" id="PTHR42837:SF2">
    <property type="entry name" value="MEMBRANE METALLOPROTEASE ARASP2, CHLOROPLASTIC-RELATED"/>
    <property type="match status" value="1"/>
</dbReference>
<keyword evidence="11" id="KW-0479">Metal-binding</keyword>
<keyword evidence="9 11" id="KW-0482">Metalloprotease</keyword>
<evidence type="ECO:0000256" key="5">
    <source>
        <dbReference type="ARBA" id="ARBA00022692"/>
    </source>
</evidence>
<proteinExistence type="inferred from homology"/>
<gene>
    <name evidence="13" type="primary">rseP</name>
    <name evidence="13" type="ORF">KACHI17_08450</name>
</gene>
<dbReference type="Pfam" id="PF02163">
    <property type="entry name" value="Peptidase_M50"/>
    <property type="match status" value="1"/>
</dbReference>
<comment type="similarity">
    <text evidence="3 11">Belongs to the peptidase M50B family.</text>
</comment>
<evidence type="ECO:0000256" key="11">
    <source>
        <dbReference type="RuleBase" id="RU362031"/>
    </source>
</evidence>
<keyword evidence="5 11" id="KW-0812">Transmembrane</keyword>
<comment type="subcellular location">
    <subcellularLocation>
        <location evidence="2">Membrane</location>
        <topology evidence="2">Multi-pass membrane protein</topology>
    </subcellularLocation>
</comment>
<keyword evidence="7 11" id="KW-0862">Zinc</keyword>
<comment type="cofactor">
    <cofactor evidence="1 11">
        <name>Zn(2+)</name>
        <dbReference type="ChEBI" id="CHEBI:29105"/>
    </cofactor>
</comment>
<keyword evidence="10 11" id="KW-0472">Membrane</keyword>
<dbReference type="CDD" id="cd06163">
    <property type="entry name" value="S2P-M50_PDZ_RseP-like"/>
    <property type="match status" value="1"/>
</dbReference>
<evidence type="ECO:0000256" key="2">
    <source>
        <dbReference type="ARBA" id="ARBA00004141"/>
    </source>
</evidence>
<dbReference type="PANTHER" id="PTHR42837">
    <property type="entry name" value="REGULATOR OF SIGMA-E PROTEASE RSEP"/>
    <property type="match status" value="1"/>
</dbReference>
<evidence type="ECO:0000256" key="4">
    <source>
        <dbReference type="ARBA" id="ARBA00022670"/>
    </source>
</evidence>
<evidence type="ECO:0000256" key="9">
    <source>
        <dbReference type="ARBA" id="ARBA00023049"/>
    </source>
</evidence>
<dbReference type="EMBL" id="AP029612">
    <property type="protein sequence ID" value="BFG69964.1"/>
    <property type="molecule type" value="Genomic_DNA"/>
</dbReference>
<accession>A0AAT9GH17</accession>
<evidence type="ECO:0000256" key="7">
    <source>
        <dbReference type="ARBA" id="ARBA00022833"/>
    </source>
</evidence>
<dbReference type="GO" id="GO:0016020">
    <property type="term" value="C:membrane"/>
    <property type="evidence" value="ECO:0007669"/>
    <property type="project" value="UniProtKB-SubCell"/>
</dbReference>
<sequence>MTLLAIDWSSVAVKAGQFILSFSILVVLHELGHFLPARWFKCRVEKFYLFFNPWFSLWKTKKGETEYGLGWVPFGGYVKIAGMIDESMDKEQMKLPPQPWEFRAKPAWQRLIIMIGGVVVNVILAIVIFIGITWKWGEEYLPVKNLKYGIHADSLAKSIGIQDGDRIVGINQKAIENFGTLESELMLNDAQNIQVERAGATIDVKIPEGFIKQLVKNRRTGGMIIPQYPAIVDSVSSKDAVFTKNELRKGDTLIGLNGTAFKFYHEYQQLVKGYEDSIVTISVLRGADTIDVRARVNDKGKLGFFAVSPLTLFGTVTKEFTLMEAIPVGFNRCWETLDRYITGIKQIFTGKVDASDSLGSVISIGNTFPGVWDWERFWTLTGIFSIVLAFMNILPIPALDGGHALFTLIEMITGRKPGDKFMEYAQMVGMILLLGLMAYALGLDFWRLFK</sequence>
<dbReference type="RefSeq" id="WP_353550261.1">
    <property type="nucleotide sequence ID" value="NZ_AP029612.1"/>
</dbReference>
<dbReference type="InterPro" id="IPR004387">
    <property type="entry name" value="Pept_M50_Zn"/>
</dbReference>
<dbReference type="NCBIfam" id="TIGR00054">
    <property type="entry name" value="RIP metalloprotease RseP"/>
    <property type="match status" value="1"/>
</dbReference>
<protein>
    <recommendedName>
        <fullName evidence="11">Zinc metalloprotease</fullName>
        <ecNumber evidence="11">3.4.24.-</ecNumber>
    </recommendedName>
</protein>
<dbReference type="GO" id="GO:0004222">
    <property type="term" value="F:metalloendopeptidase activity"/>
    <property type="evidence" value="ECO:0007669"/>
    <property type="project" value="InterPro"/>
</dbReference>
<dbReference type="GO" id="GO:0046872">
    <property type="term" value="F:metal ion binding"/>
    <property type="evidence" value="ECO:0007669"/>
    <property type="project" value="UniProtKB-KW"/>
</dbReference>
<dbReference type="InterPro" id="IPR036034">
    <property type="entry name" value="PDZ_sf"/>
</dbReference>
<organism evidence="13">
    <name type="scientific">Sediminibacterium sp. KACHI17</name>
    <dbReference type="NCBI Taxonomy" id="1751071"/>
    <lineage>
        <taxon>Bacteria</taxon>
        <taxon>Pseudomonadati</taxon>
        <taxon>Bacteroidota</taxon>
        <taxon>Chitinophagia</taxon>
        <taxon>Chitinophagales</taxon>
        <taxon>Chitinophagaceae</taxon>
        <taxon>Sediminibacterium</taxon>
    </lineage>
</organism>
<evidence type="ECO:0000256" key="1">
    <source>
        <dbReference type="ARBA" id="ARBA00001947"/>
    </source>
</evidence>
<evidence type="ECO:0000259" key="12">
    <source>
        <dbReference type="Pfam" id="PF02163"/>
    </source>
</evidence>
<keyword evidence="4" id="KW-0645">Protease</keyword>
<evidence type="ECO:0000313" key="13">
    <source>
        <dbReference type="EMBL" id="BFG69964.1"/>
    </source>
</evidence>
<dbReference type="InterPro" id="IPR008915">
    <property type="entry name" value="Peptidase_M50"/>
</dbReference>
<keyword evidence="8 11" id="KW-1133">Transmembrane helix</keyword>
<feature type="domain" description="Peptidase M50" evidence="12">
    <location>
        <begin position="18"/>
        <end position="435"/>
    </location>
</feature>
<name>A0AAT9GH17_9BACT</name>
<dbReference type="AlphaFoldDB" id="A0AAT9GH17"/>
<reference evidence="13" key="1">
    <citation type="submission" date="2024-02" db="EMBL/GenBank/DDBJ databases">
        <title>Sediminibacterium planktonica sp. nov. and Sediminibacterium longus sp. nov., isolated from surface lake and river water.</title>
        <authorList>
            <person name="Watanabe K."/>
            <person name="Takemine S."/>
            <person name="Ishii Y."/>
            <person name="Ogata Y."/>
            <person name="Shindo C."/>
            <person name="Suda W."/>
        </authorList>
    </citation>
    <scope>NUCLEOTIDE SEQUENCE</scope>
    <source>
        <strain evidence="13">KACHI17</strain>
    </source>
</reference>
<evidence type="ECO:0000256" key="6">
    <source>
        <dbReference type="ARBA" id="ARBA00022801"/>
    </source>
</evidence>
<dbReference type="SUPFAM" id="SSF50156">
    <property type="entry name" value="PDZ domain-like"/>
    <property type="match status" value="2"/>
</dbReference>
<dbReference type="Gene3D" id="2.30.42.10">
    <property type="match status" value="2"/>
</dbReference>
<feature type="transmembrane region" description="Helical" evidence="11">
    <location>
        <begin position="12"/>
        <end position="31"/>
    </location>
</feature>
<feature type="transmembrane region" description="Helical" evidence="11">
    <location>
        <begin position="377"/>
        <end position="400"/>
    </location>
</feature>
<feature type="transmembrane region" description="Helical" evidence="11">
    <location>
        <begin position="421"/>
        <end position="441"/>
    </location>
</feature>
<evidence type="ECO:0000256" key="8">
    <source>
        <dbReference type="ARBA" id="ARBA00022989"/>
    </source>
</evidence>